<accession>A0A1R1ERF6</accession>
<keyword evidence="7" id="KW-1185">Reference proteome</keyword>
<organism evidence="6 7">
    <name type="scientific">Paenibacillus rhizosphaerae</name>
    <dbReference type="NCBI Taxonomy" id="297318"/>
    <lineage>
        <taxon>Bacteria</taxon>
        <taxon>Bacillati</taxon>
        <taxon>Bacillota</taxon>
        <taxon>Bacilli</taxon>
        <taxon>Bacillales</taxon>
        <taxon>Paenibacillaceae</taxon>
        <taxon>Paenibacillus</taxon>
    </lineage>
</organism>
<dbReference type="SUPFAM" id="SSF89082">
    <property type="entry name" value="Antibiotic binding domain of TipA-like multidrug resistance regulators"/>
    <property type="match status" value="1"/>
</dbReference>
<dbReference type="RefSeq" id="WP_076170299.1">
    <property type="nucleotide sequence ID" value="NZ_MRTP01000003.1"/>
</dbReference>
<dbReference type="STRING" id="297318.BK138_14520"/>
<proteinExistence type="predicted"/>
<protein>
    <submittedName>
        <fullName evidence="6">MerR family transcriptional regulator</fullName>
    </submittedName>
</protein>
<evidence type="ECO:0000256" key="2">
    <source>
        <dbReference type="ARBA" id="ARBA00023125"/>
    </source>
</evidence>
<evidence type="ECO:0000259" key="5">
    <source>
        <dbReference type="PROSITE" id="PS50937"/>
    </source>
</evidence>
<dbReference type="SMART" id="SM00422">
    <property type="entry name" value="HTH_MERR"/>
    <property type="match status" value="1"/>
</dbReference>
<dbReference type="Gene3D" id="1.10.490.50">
    <property type="entry name" value="Antibiotic binding domain of TipA-like multidrug resistance regulators"/>
    <property type="match status" value="1"/>
</dbReference>
<dbReference type="CDD" id="cd01106">
    <property type="entry name" value="HTH_TipAL-Mta"/>
    <property type="match status" value="1"/>
</dbReference>
<dbReference type="InterPro" id="IPR009061">
    <property type="entry name" value="DNA-bd_dom_put_sf"/>
</dbReference>
<dbReference type="PANTHER" id="PTHR30204">
    <property type="entry name" value="REDOX-CYCLING DRUG-SENSING TRANSCRIPTIONAL ACTIVATOR SOXR"/>
    <property type="match status" value="1"/>
</dbReference>
<evidence type="ECO:0000256" key="3">
    <source>
        <dbReference type="ARBA" id="ARBA00023159"/>
    </source>
</evidence>
<dbReference type="Gene3D" id="1.10.1660.10">
    <property type="match status" value="1"/>
</dbReference>
<evidence type="ECO:0000256" key="1">
    <source>
        <dbReference type="ARBA" id="ARBA00023015"/>
    </source>
</evidence>
<name>A0A1R1ERF6_9BACL</name>
<comment type="caution">
    <text evidence="6">The sequence shown here is derived from an EMBL/GenBank/DDBJ whole genome shotgun (WGS) entry which is preliminary data.</text>
</comment>
<keyword evidence="2" id="KW-0238">DNA-binding</keyword>
<keyword evidence="1" id="KW-0805">Transcription regulation</keyword>
<sequence>MYTVKEVSELSNVTIKTLHHYHKIGLLMPREITEAGYRLYGMEELERLQHILFYKELDFPLEQIKQLLEDQPGRAEILSGQRELLLGRINRLERLVHTLDKSIQHTREGKAMNTKDMFQGFQSKEEWKEALAEQSRHIQENYGYDMLEENRVDPAEMNEQAAEAVRFMNGMAQGLKDGVKYDDGQIRQLIASHLEVLKKHGHDTGPDAFAAQARFFLQDDFHRNMLESQQTGLSYYLCTAAEAFAQNA</sequence>
<gene>
    <name evidence="6" type="ORF">BK138_14520</name>
</gene>
<dbReference type="InterPro" id="IPR047057">
    <property type="entry name" value="MerR_fam"/>
</dbReference>
<dbReference type="InterPro" id="IPR000551">
    <property type="entry name" value="MerR-type_HTH_dom"/>
</dbReference>
<dbReference type="GO" id="GO:0003700">
    <property type="term" value="F:DNA-binding transcription factor activity"/>
    <property type="evidence" value="ECO:0007669"/>
    <property type="project" value="InterPro"/>
</dbReference>
<dbReference type="AlphaFoldDB" id="A0A1R1ERF6"/>
<dbReference type="InterPro" id="IPR012925">
    <property type="entry name" value="TipAS_dom"/>
</dbReference>
<dbReference type="PROSITE" id="PS50937">
    <property type="entry name" value="HTH_MERR_2"/>
    <property type="match status" value="1"/>
</dbReference>
<dbReference type="InterPro" id="IPR036244">
    <property type="entry name" value="TipA-like_antibiotic-bd"/>
</dbReference>
<dbReference type="Pfam" id="PF13411">
    <property type="entry name" value="MerR_1"/>
    <property type="match status" value="1"/>
</dbReference>
<feature type="domain" description="HTH merR-type" evidence="5">
    <location>
        <begin position="1"/>
        <end position="70"/>
    </location>
</feature>
<dbReference type="Pfam" id="PF07739">
    <property type="entry name" value="TipAS"/>
    <property type="match status" value="1"/>
</dbReference>
<reference evidence="6 7" key="1">
    <citation type="submission" date="2016-11" db="EMBL/GenBank/DDBJ databases">
        <title>Paenibacillus species isolates.</title>
        <authorList>
            <person name="Beno S.M."/>
        </authorList>
    </citation>
    <scope>NUCLEOTIDE SEQUENCE [LARGE SCALE GENOMIC DNA]</scope>
    <source>
        <strain evidence="6 7">FSL R5-0378</strain>
    </source>
</reference>
<dbReference type="SUPFAM" id="SSF46955">
    <property type="entry name" value="Putative DNA-binding domain"/>
    <property type="match status" value="1"/>
</dbReference>
<keyword evidence="4" id="KW-0804">Transcription</keyword>
<dbReference type="Proteomes" id="UP000187172">
    <property type="component" value="Unassembled WGS sequence"/>
</dbReference>
<dbReference type="EMBL" id="MRTP01000003">
    <property type="protein sequence ID" value="OMF54395.1"/>
    <property type="molecule type" value="Genomic_DNA"/>
</dbReference>
<dbReference type="PANTHER" id="PTHR30204:SF90">
    <property type="entry name" value="HTH-TYPE TRANSCRIPTIONAL ACTIVATOR MTA"/>
    <property type="match status" value="1"/>
</dbReference>
<evidence type="ECO:0000313" key="7">
    <source>
        <dbReference type="Proteomes" id="UP000187172"/>
    </source>
</evidence>
<evidence type="ECO:0000313" key="6">
    <source>
        <dbReference type="EMBL" id="OMF54395.1"/>
    </source>
</evidence>
<evidence type="ECO:0000256" key="4">
    <source>
        <dbReference type="ARBA" id="ARBA00023163"/>
    </source>
</evidence>
<keyword evidence="3" id="KW-0010">Activator</keyword>
<dbReference type="GO" id="GO:0003677">
    <property type="term" value="F:DNA binding"/>
    <property type="evidence" value="ECO:0007669"/>
    <property type="project" value="UniProtKB-KW"/>
</dbReference>